<protein>
    <submittedName>
        <fullName evidence="1">Uncharacterized protein</fullName>
    </submittedName>
</protein>
<name>A0ACB8R2J2_9AGAM</name>
<reference evidence="1" key="1">
    <citation type="submission" date="2021-02" db="EMBL/GenBank/DDBJ databases">
        <authorList>
            <consortium name="DOE Joint Genome Institute"/>
            <person name="Ahrendt S."/>
            <person name="Looney B.P."/>
            <person name="Miyauchi S."/>
            <person name="Morin E."/>
            <person name="Drula E."/>
            <person name="Courty P.E."/>
            <person name="Chicoki N."/>
            <person name="Fauchery L."/>
            <person name="Kohler A."/>
            <person name="Kuo A."/>
            <person name="Labutti K."/>
            <person name="Pangilinan J."/>
            <person name="Lipzen A."/>
            <person name="Riley R."/>
            <person name="Andreopoulos W."/>
            <person name="He G."/>
            <person name="Johnson J."/>
            <person name="Barry K.W."/>
            <person name="Grigoriev I.V."/>
            <person name="Nagy L."/>
            <person name="Hibbett D."/>
            <person name="Henrissat B."/>
            <person name="Matheny P.B."/>
            <person name="Labbe J."/>
            <person name="Martin F."/>
        </authorList>
    </citation>
    <scope>NUCLEOTIDE SEQUENCE</scope>
    <source>
        <strain evidence="1">FP105234-sp</strain>
    </source>
</reference>
<dbReference type="Proteomes" id="UP000814033">
    <property type="component" value="Unassembled WGS sequence"/>
</dbReference>
<gene>
    <name evidence="1" type="ORF">FA95DRAFT_1613609</name>
</gene>
<evidence type="ECO:0000313" key="2">
    <source>
        <dbReference type="Proteomes" id="UP000814033"/>
    </source>
</evidence>
<dbReference type="EMBL" id="MU276584">
    <property type="protein sequence ID" value="KAI0038135.1"/>
    <property type="molecule type" value="Genomic_DNA"/>
</dbReference>
<comment type="caution">
    <text evidence="1">The sequence shown here is derived from an EMBL/GenBank/DDBJ whole genome shotgun (WGS) entry which is preliminary data.</text>
</comment>
<accession>A0ACB8R2J2</accession>
<sequence length="233" mass="24657">MPANTVDVSLPRPGRLELHYLPEVNSLTGEPSPLLVKISQGHDTATDPRSPPLRTVIAGEDQLAQPVRLSATPGHRSSPLVPKDEASPPREAASDGTSRTSDTQIAGTQPTFFSCSSQSYTEPDSDALDPLTFVSSPLAPSSPSHVAIGGASQAQEESVDVLNASSRSSVGRPLWFRTPSPIRTPSIMTASAAVAPPVTLVKRRRKGDLAGTDPARSRAIRAPTFTQRQSIPR</sequence>
<keyword evidence="2" id="KW-1185">Reference proteome</keyword>
<proteinExistence type="predicted"/>
<evidence type="ECO:0000313" key="1">
    <source>
        <dbReference type="EMBL" id="KAI0038135.1"/>
    </source>
</evidence>
<organism evidence="1 2">
    <name type="scientific">Auriscalpium vulgare</name>
    <dbReference type="NCBI Taxonomy" id="40419"/>
    <lineage>
        <taxon>Eukaryota</taxon>
        <taxon>Fungi</taxon>
        <taxon>Dikarya</taxon>
        <taxon>Basidiomycota</taxon>
        <taxon>Agaricomycotina</taxon>
        <taxon>Agaricomycetes</taxon>
        <taxon>Russulales</taxon>
        <taxon>Auriscalpiaceae</taxon>
        <taxon>Auriscalpium</taxon>
    </lineage>
</organism>
<reference evidence="1" key="2">
    <citation type="journal article" date="2022" name="New Phytol.">
        <title>Evolutionary transition to the ectomycorrhizal habit in the genomes of a hyperdiverse lineage of mushroom-forming fungi.</title>
        <authorList>
            <person name="Looney B."/>
            <person name="Miyauchi S."/>
            <person name="Morin E."/>
            <person name="Drula E."/>
            <person name="Courty P.E."/>
            <person name="Kohler A."/>
            <person name="Kuo A."/>
            <person name="LaButti K."/>
            <person name="Pangilinan J."/>
            <person name="Lipzen A."/>
            <person name="Riley R."/>
            <person name="Andreopoulos W."/>
            <person name="He G."/>
            <person name="Johnson J."/>
            <person name="Nolan M."/>
            <person name="Tritt A."/>
            <person name="Barry K.W."/>
            <person name="Grigoriev I.V."/>
            <person name="Nagy L.G."/>
            <person name="Hibbett D."/>
            <person name="Henrissat B."/>
            <person name="Matheny P.B."/>
            <person name="Labbe J."/>
            <person name="Martin F.M."/>
        </authorList>
    </citation>
    <scope>NUCLEOTIDE SEQUENCE</scope>
    <source>
        <strain evidence="1">FP105234-sp</strain>
    </source>
</reference>